<accession>A0AAV4BJ92</accession>
<dbReference type="EMBL" id="BLXT01004951">
    <property type="protein sequence ID" value="GFO18374.1"/>
    <property type="molecule type" value="Genomic_DNA"/>
</dbReference>
<organism evidence="2 3">
    <name type="scientific">Plakobranchus ocellatus</name>
    <dbReference type="NCBI Taxonomy" id="259542"/>
    <lineage>
        <taxon>Eukaryota</taxon>
        <taxon>Metazoa</taxon>
        <taxon>Spiralia</taxon>
        <taxon>Lophotrochozoa</taxon>
        <taxon>Mollusca</taxon>
        <taxon>Gastropoda</taxon>
        <taxon>Heterobranchia</taxon>
        <taxon>Euthyneura</taxon>
        <taxon>Panpulmonata</taxon>
        <taxon>Sacoglossa</taxon>
        <taxon>Placobranchoidea</taxon>
        <taxon>Plakobranchidae</taxon>
        <taxon>Plakobranchus</taxon>
    </lineage>
</organism>
<dbReference type="Proteomes" id="UP000735302">
    <property type="component" value="Unassembled WGS sequence"/>
</dbReference>
<feature type="region of interest" description="Disordered" evidence="1">
    <location>
        <begin position="92"/>
        <end position="112"/>
    </location>
</feature>
<keyword evidence="3" id="KW-1185">Reference proteome</keyword>
<reference evidence="2 3" key="1">
    <citation type="journal article" date="2021" name="Elife">
        <title>Chloroplast acquisition without the gene transfer in kleptoplastic sea slugs, Plakobranchus ocellatus.</title>
        <authorList>
            <person name="Maeda T."/>
            <person name="Takahashi S."/>
            <person name="Yoshida T."/>
            <person name="Shimamura S."/>
            <person name="Takaki Y."/>
            <person name="Nagai Y."/>
            <person name="Toyoda A."/>
            <person name="Suzuki Y."/>
            <person name="Arimoto A."/>
            <person name="Ishii H."/>
            <person name="Satoh N."/>
            <person name="Nishiyama T."/>
            <person name="Hasebe M."/>
            <person name="Maruyama T."/>
            <person name="Minagawa J."/>
            <person name="Obokata J."/>
            <person name="Shigenobu S."/>
        </authorList>
    </citation>
    <scope>NUCLEOTIDE SEQUENCE [LARGE SCALE GENOMIC DNA]</scope>
</reference>
<name>A0AAV4BJ92_9GAST</name>
<feature type="compositionally biased region" description="Basic and acidic residues" evidence="1">
    <location>
        <begin position="103"/>
        <end position="112"/>
    </location>
</feature>
<gene>
    <name evidence="2" type="ORF">PoB_004487900</name>
</gene>
<evidence type="ECO:0000313" key="3">
    <source>
        <dbReference type="Proteomes" id="UP000735302"/>
    </source>
</evidence>
<protein>
    <submittedName>
        <fullName evidence="2">Uncharacterized protein</fullName>
    </submittedName>
</protein>
<evidence type="ECO:0000256" key="1">
    <source>
        <dbReference type="SAM" id="MobiDB-lite"/>
    </source>
</evidence>
<sequence>GGHIKRYCWADPHCINCGVDHTASRKTYSKFLEEQANLCCEAENSGTFLQARKATVVDIHKKSFQPEHSQISIENGPVAPPKDMAEMPLLPQKDSLALSSQRVETRTVKRRT</sequence>
<feature type="region of interest" description="Disordered" evidence="1">
    <location>
        <begin position="66"/>
        <end position="85"/>
    </location>
</feature>
<comment type="caution">
    <text evidence="2">The sequence shown here is derived from an EMBL/GenBank/DDBJ whole genome shotgun (WGS) entry which is preliminary data.</text>
</comment>
<dbReference type="AlphaFoldDB" id="A0AAV4BJ92"/>
<evidence type="ECO:0000313" key="2">
    <source>
        <dbReference type="EMBL" id="GFO18374.1"/>
    </source>
</evidence>
<proteinExistence type="predicted"/>
<feature type="non-terminal residue" evidence="2">
    <location>
        <position position="1"/>
    </location>
</feature>